<keyword evidence="3" id="KW-0653">Protein transport</keyword>
<feature type="repeat" description="ARM" evidence="4">
    <location>
        <begin position="144"/>
        <end position="186"/>
    </location>
</feature>
<proteinExistence type="inferred from homology"/>
<evidence type="ECO:0000313" key="6">
    <source>
        <dbReference type="Proteomes" id="UP000041254"/>
    </source>
</evidence>
<evidence type="ECO:0000256" key="4">
    <source>
        <dbReference type="PROSITE-ProRule" id="PRU00259"/>
    </source>
</evidence>
<gene>
    <name evidence="5" type="ORF">Vbra_21312</name>
</gene>
<dbReference type="STRING" id="1169540.A0A0G4FLA7"/>
<keyword evidence="6" id="KW-1185">Reference proteome</keyword>
<dbReference type="EMBL" id="CDMY01000455">
    <property type="protein sequence ID" value="CEM14169.1"/>
    <property type="molecule type" value="Genomic_DNA"/>
</dbReference>
<reference evidence="5 6" key="1">
    <citation type="submission" date="2014-11" db="EMBL/GenBank/DDBJ databases">
        <authorList>
            <person name="Zhu J."/>
            <person name="Qi W."/>
            <person name="Song R."/>
        </authorList>
    </citation>
    <scope>NUCLEOTIDE SEQUENCE [LARGE SCALE GENOMIC DNA]</scope>
</reference>
<dbReference type="InParanoid" id="A0A0G4FLA7"/>
<dbReference type="SUPFAM" id="SSF48371">
    <property type="entry name" value="ARM repeat"/>
    <property type="match status" value="1"/>
</dbReference>
<comment type="similarity">
    <text evidence="1">Belongs to the importin alpha family.</text>
</comment>
<dbReference type="Pfam" id="PF00514">
    <property type="entry name" value="Arm"/>
    <property type="match status" value="2"/>
</dbReference>
<dbReference type="Gene3D" id="1.25.10.10">
    <property type="entry name" value="Leucine-rich Repeat Variant"/>
    <property type="match status" value="1"/>
</dbReference>
<protein>
    <recommendedName>
        <fullName evidence="7">Importin subunit alpha</fullName>
    </recommendedName>
</protein>
<dbReference type="OrthoDB" id="436939at2759"/>
<dbReference type="InterPro" id="IPR000225">
    <property type="entry name" value="Armadillo"/>
</dbReference>
<dbReference type="GO" id="GO:0015031">
    <property type="term" value="P:protein transport"/>
    <property type="evidence" value="ECO:0007669"/>
    <property type="project" value="UniProtKB-KW"/>
</dbReference>
<accession>A0A0G4FLA7</accession>
<dbReference type="InterPro" id="IPR011989">
    <property type="entry name" value="ARM-like"/>
</dbReference>
<organism evidence="5 6">
    <name type="scientific">Vitrella brassicaformis (strain CCMP3155)</name>
    <dbReference type="NCBI Taxonomy" id="1169540"/>
    <lineage>
        <taxon>Eukaryota</taxon>
        <taxon>Sar</taxon>
        <taxon>Alveolata</taxon>
        <taxon>Colpodellida</taxon>
        <taxon>Vitrellaceae</taxon>
        <taxon>Vitrella</taxon>
    </lineage>
</organism>
<evidence type="ECO:0000256" key="3">
    <source>
        <dbReference type="ARBA" id="ARBA00022927"/>
    </source>
</evidence>
<evidence type="ECO:0000256" key="2">
    <source>
        <dbReference type="ARBA" id="ARBA00022448"/>
    </source>
</evidence>
<dbReference type="Pfam" id="PF16186">
    <property type="entry name" value="Arm_3"/>
    <property type="match status" value="1"/>
</dbReference>
<dbReference type="SMART" id="SM00185">
    <property type="entry name" value="ARM"/>
    <property type="match status" value="3"/>
</dbReference>
<evidence type="ECO:0000256" key="1">
    <source>
        <dbReference type="ARBA" id="ARBA00010394"/>
    </source>
</evidence>
<dbReference type="AlphaFoldDB" id="A0A0G4FLA7"/>
<dbReference type="InterPro" id="IPR032413">
    <property type="entry name" value="Arm_3"/>
</dbReference>
<sequence>MVLEGSTPGGHPSPQAVLDNARKLFDAIGTQGPYDHTVQQRGLEALEADIAAVMTDICHLIASASDPQLRTDVIRQLVRLLSIEHMNGNAIDEKAFSAGVVPVLVEQLRFSLTKGPAEEVEGLVAALALGMLGARHATAFVDAGAIPPLVQLVSSPNDYVRLGAVGALKKVTEGSVARRDAVLAAGILQPLLVTIRESTMTDVVAMGVQLVATLWSVQPRPPLADLAPFVPELVRLFSAPQQDECVKVKARGALAYVGVLCIEAYGTDADRDALVGCGAVASIKTLLEAADPRMKDIACLTATAAVDGGLVPLLVHAAASEEAHVRYNETAAMAIANVLAQGSQQQVEYVVECGGIQPLCDLIDVDNNRNLFIGVMLLKIILSSGREKQANEGLPDNPYCMLVEQAGGVDKIATLQAHTNMDVAAQAIIIFVGCFPARVDVRRVEALVDVGVIQVVRQPGGGEDDRATRTSFYCAAVRQ</sequence>
<name>A0A0G4FLA7_VITBC</name>
<dbReference type="InterPro" id="IPR016024">
    <property type="entry name" value="ARM-type_fold"/>
</dbReference>
<dbReference type="Proteomes" id="UP000041254">
    <property type="component" value="Unassembled WGS sequence"/>
</dbReference>
<dbReference type="VEuPathDB" id="CryptoDB:Vbra_21312"/>
<evidence type="ECO:0000313" key="5">
    <source>
        <dbReference type="EMBL" id="CEM14169.1"/>
    </source>
</evidence>
<keyword evidence="2" id="KW-0813">Transport</keyword>
<evidence type="ECO:0008006" key="7">
    <source>
        <dbReference type="Google" id="ProtNLM"/>
    </source>
</evidence>
<dbReference type="PANTHER" id="PTHR23316">
    <property type="entry name" value="IMPORTIN ALPHA"/>
    <property type="match status" value="1"/>
</dbReference>
<dbReference type="PROSITE" id="PS50176">
    <property type="entry name" value="ARM_REPEAT"/>
    <property type="match status" value="1"/>
</dbReference>
<dbReference type="PhylomeDB" id="A0A0G4FLA7"/>